<organism evidence="2 3">
    <name type="scientific">Actinomycetospora corticicola</name>
    <dbReference type="NCBI Taxonomy" id="663602"/>
    <lineage>
        <taxon>Bacteria</taxon>
        <taxon>Bacillati</taxon>
        <taxon>Actinomycetota</taxon>
        <taxon>Actinomycetes</taxon>
        <taxon>Pseudonocardiales</taxon>
        <taxon>Pseudonocardiaceae</taxon>
        <taxon>Actinomycetospora</taxon>
    </lineage>
</organism>
<evidence type="ECO:0000259" key="1">
    <source>
        <dbReference type="Pfam" id="PF04993"/>
    </source>
</evidence>
<dbReference type="SUPFAM" id="SSF159894">
    <property type="entry name" value="YgaC/TfoX-N like"/>
    <property type="match status" value="1"/>
</dbReference>
<dbReference type="Pfam" id="PF04993">
    <property type="entry name" value="TfoX_N"/>
    <property type="match status" value="1"/>
</dbReference>
<dbReference type="Gene3D" id="3.30.1460.30">
    <property type="entry name" value="YgaC/TfoX-N like chaperone"/>
    <property type="match status" value="1"/>
</dbReference>
<gene>
    <name evidence="2" type="ORF">BJ983_000577</name>
</gene>
<name>A0A7Y9DS41_9PSEU</name>
<proteinExistence type="predicted"/>
<evidence type="ECO:0000313" key="2">
    <source>
        <dbReference type="EMBL" id="NYD34475.1"/>
    </source>
</evidence>
<feature type="domain" description="TfoX N-terminal" evidence="1">
    <location>
        <begin position="16"/>
        <end position="99"/>
    </location>
</feature>
<dbReference type="InterPro" id="IPR007076">
    <property type="entry name" value="TfoX_N"/>
</dbReference>
<dbReference type="Proteomes" id="UP000535890">
    <property type="component" value="Unassembled WGS sequence"/>
</dbReference>
<dbReference type="EMBL" id="JACCBN010000001">
    <property type="protein sequence ID" value="NYD34475.1"/>
    <property type="molecule type" value="Genomic_DNA"/>
</dbReference>
<evidence type="ECO:0000313" key="3">
    <source>
        <dbReference type="Proteomes" id="UP000535890"/>
    </source>
</evidence>
<reference evidence="2 3" key="1">
    <citation type="submission" date="2020-07" db="EMBL/GenBank/DDBJ databases">
        <title>Sequencing the genomes of 1000 actinobacteria strains.</title>
        <authorList>
            <person name="Klenk H.-P."/>
        </authorList>
    </citation>
    <scope>NUCLEOTIDE SEQUENCE [LARGE SCALE GENOMIC DNA]</scope>
    <source>
        <strain evidence="2 3">DSM 45772</strain>
    </source>
</reference>
<dbReference type="RefSeq" id="WP_179792420.1">
    <property type="nucleotide sequence ID" value="NZ_BAABHP010000018.1"/>
</dbReference>
<sequence length="103" mass="11204">MTDLAARVRALLDVPTVEKRMFGGISFMADDAMLLSVRGSGDLLVRVDPARSEELRADHGATLTTMGNRSMGPGWLTVPAGRLGTAEQLQFWLDVALEFNGQR</sequence>
<comment type="caution">
    <text evidence="2">The sequence shown here is derived from an EMBL/GenBank/DDBJ whole genome shotgun (WGS) entry which is preliminary data.</text>
</comment>
<protein>
    <submittedName>
        <fullName evidence="2">TfoX/Sxy family transcriptional regulator of competence genes</fullName>
    </submittedName>
</protein>
<accession>A0A7Y9DS41</accession>
<dbReference type="AlphaFoldDB" id="A0A7Y9DS41"/>
<keyword evidence="3" id="KW-1185">Reference proteome</keyword>